<organism evidence="1 2">
    <name type="scientific">Candidatus Viridilinea halotolerans</name>
    <dbReference type="NCBI Taxonomy" id="2491704"/>
    <lineage>
        <taxon>Bacteria</taxon>
        <taxon>Bacillati</taxon>
        <taxon>Chloroflexota</taxon>
        <taxon>Chloroflexia</taxon>
        <taxon>Chloroflexales</taxon>
        <taxon>Chloroflexineae</taxon>
        <taxon>Oscillochloridaceae</taxon>
        <taxon>Candidatus Viridilinea</taxon>
    </lineage>
</organism>
<dbReference type="InterPro" id="IPR011042">
    <property type="entry name" value="6-blade_b-propeller_TolB-like"/>
</dbReference>
<comment type="caution">
    <text evidence="1">The sequence shown here is derived from an EMBL/GenBank/DDBJ whole genome shotgun (WGS) entry which is preliminary data.</text>
</comment>
<evidence type="ECO:0000313" key="2">
    <source>
        <dbReference type="Proteomes" id="UP000280307"/>
    </source>
</evidence>
<dbReference type="SUPFAM" id="SSF82171">
    <property type="entry name" value="DPP6 N-terminal domain-like"/>
    <property type="match status" value="1"/>
</dbReference>
<accession>A0A426U7B4</accession>
<gene>
    <name evidence="1" type="ORF">EI684_03725</name>
</gene>
<protein>
    <recommendedName>
        <fullName evidence="3">Peptidase S9 prolyl oligopeptidase catalytic domain-containing protein</fullName>
    </recommendedName>
</protein>
<sequence length="427" mass="46560">MTHSRRPFHYHDLLRLQHCSEPQLDPAGQTVAWVRRWAAAEQNSYHAQVMLTTLATGSSRALTDGLGAVAQPHWSPDGPWLTFLAAPPEELVVQRMIVAASGGAPRPVATCAEADVPPAWWPAEPSAQHMPTFAVSDCIDPRFTQGVLVTQQPLDSGACANVHGAALPEPNAAWGLRDDQILLAATHATQQHVSVALLADQLHPGDLYVVAPAQTPQRVTTLNGALLRELLLASSLRLAYQCKERNYTGWVLPPPGYSAGQRYPIVLDCRGLPAMFQVEWQSYATHGYVVLHGRGQHGPLNRQEARALLDAASATHSFLDTTRLAILGGPHVVHEHGQQRHVHALIADCRHALLNPDDLNVAAARAPTLVLATSANYAGQQLYTRLQQNGIRAELVQVPITGHPLLPAIRPWHQVALLERSVRWLNT</sequence>
<evidence type="ECO:0000313" key="1">
    <source>
        <dbReference type="EMBL" id="RRR75971.1"/>
    </source>
</evidence>
<name>A0A426U7B4_9CHLR</name>
<dbReference type="SUPFAM" id="SSF53474">
    <property type="entry name" value="alpha/beta-Hydrolases"/>
    <property type="match status" value="1"/>
</dbReference>
<dbReference type="Proteomes" id="UP000280307">
    <property type="component" value="Unassembled WGS sequence"/>
</dbReference>
<reference evidence="1 2" key="1">
    <citation type="submission" date="2018-12" db="EMBL/GenBank/DDBJ databases">
        <title>Genome Sequence of Candidatus Viridilinea halotolerans isolated from saline sulfide-rich spring.</title>
        <authorList>
            <person name="Grouzdev D.S."/>
            <person name="Burganskaya E.I."/>
            <person name="Krutkina M.S."/>
            <person name="Sukhacheva M.V."/>
            <person name="Gorlenko V.M."/>
        </authorList>
    </citation>
    <scope>NUCLEOTIDE SEQUENCE [LARGE SCALE GENOMIC DNA]</scope>
    <source>
        <strain evidence="1">Chok-6</strain>
    </source>
</reference>
<dbReference type="Gene3D" id="3.40.50.1820">
    <property type="entry name" value="alpha/beta hydrolase"/>
    <property type="match status" value="1"/>
</dbReference>
<evidence type="ECO:0008006" key="3">
    <source>
        <dbReference type="Google" id="ProtNLM"/>
    </source>
</evidence>
<dbReference type="InterPro" id="IPR029058">
    <property type="entry name" value="AB_hydrolase_fold"/>
</dbReference>
<dbReference type="Gene3D" id="2.120.10.30">
    <property type="entry name" value="TolB, C-terminal domain"/>
    <property type="match status" value="1"/>
</dbReference>
<proteinExistence type="predicted"/>
<dbReference type="AlphaFoldDB" id="A0A426U7B4"/>
<dbReference type="EMBL" id="RSAS01000148">
    <property type="protein sequence ID" value="RRR75971.1"/>
    <property type="molecule type" value="Genomic_DNA"/>
</dbReference>